<dbReference type="Proteomes" id="UP000886005">
    <property type="component" value="Unassembled WGS sequence"/>
</dbReference>
<accession>A0A7V1PVC5</accession>
<organism evidence="2">
    <name type="scientific">Caldithrix abyssi</name>
    <dbReference type="NCBI Taxonomy" id="187145"/>
    <lineage>
        <taxon>Bacteria</taxon>
        <taxon>Pseudomonadati</taxon>
        <taxon>Calditrichota</taxon>
        <taxon>Calditrichia</taxon>
        <taxon>Calditrichales</taxon>
        <taxon>Calditrichaceae</taxon>
        <taxon>Caldithrix</taxon>
    </lineage>
</organism>
<reference evidence="2" key="1">
    <citation type="journal article" date="2020" name="mSystems">
        <title>Genome- and Community-Level Interaction Insights into Carbon Utilization and Element Cycling Functions of Hydrothermarchaeota in Hydrothermal Sediment.</title>
        <authorList>
            <person name="Zhou Z."/>
            <person name="Liu Y."/>
            <person name="Xu W."/>
            <person name="Pan J."/>
            <person name="Luo Z.H."/>
            <person name="Li M."/>
        </authorList>
    </citation>
    <scope>NUCLEOTIDE SEQUENCE [LARGE SCALE GENOMIC DNA]</scope>
    <source>
        <strain evidence="2">HyVt-456</strain>
    </source>
</reference>
<evidence type="ECO:0000259" key="1">
    <source>
        <dbReference type="Pfam" id="PF18962"/>
    </source>
</evidence>
<dbReference type="EMBL" id="DRLD01000372">
    <property type="protein sequence ID" value="HED11668.1"/>
    <property type="molecule type" value="Genomic_DNA"/>
</dbReference>
<evidence type="ECO:0000313" key="2">
    <source>
        <dbReference type="EMBL" id="HED11668.1"/>
    </source>
</evidence>
<dbReference type="Gene3D" id="2.60.40.4070">
    <property type="match status" value="1"/>
</dbReference>
<gene>
    <name evidence="2" type="ORF">ENJ10_13330</name>
</gene>
<protein>
    <submittedName>
        <fullName evidence="2">T9SS type A sorting domain-containing protein</fullName>
    </submittedName>
</protein>
<dbReference type="InterPro" id="IPR026444">
    <property type="entry name" value="Secre_tail"/>
</dbReference>
<name>A0A7V1PVC5_CALAY</name>
<feature type="non-terminal residue" evidence="2">
    <location>
        <position position="1"/>
    </location>
</feature>
<sequence>VSIEFNGSGTQTMSGTYGGASLEFYDFTVSGTGVVDNNLSTNIIVNRYLQSGGTFQAGTGTYTLGFSGLINGYVFDKSGGTFTAETSTLKIASSVNIQMRIDANTSFYAITHAPPTGARALTFDALNAATVYTITNALNIDPNSNGVAFSANASMAYSGTTTLNYTTGNDITIGNEWPSTNSPTNITINSAATFTLGSSRTVTGTFTHTGGGVFDVTGGTFQIDGTFAKGSGSFTLNGGSLAYGSSGLLRYDASQTAGPEWLSSVPNVTVQTGTVVLAAASGNRTITGTLTVNSTLTANDNALSTGTFNNNGAVTTTNVAVSSSGNTTFGGSASLDTGGGNFSAGGNLDLGSSAALTTGGGTVSVTGTSNFNTSSTISSSAGAVNLSGDVTMSFQSSINTSGTATLDGNLSVSGGATVGQTAAGTLVMGGSSTSTVNIDGSLTVFDFTVNKTGGSSTLVIPTSSVEFRFNTNGTLYIQQGILELTASSQFLNTSGVNLSSADNVTLKIDANGTLKTADVPITGFNVFTLADGSTVEFSGTAAQDIPAATFGNITVSTTHSNGASFTGGVTLLTNSTITVAASSRLNMAGQTITHPGTSSDDLTVASGGTLYTDGTDITGFSTYSSLAGTVVFNGSSQETAPSGTYGNLTVNNSAGLALGGQVTVTGTLTFTNGTITSTSTNTLTLGVSATANPTSTSFVTGPVARQTDGTATSFSFPTGYGTSLRSVSLSFNSAPANSNTITAEAKGTASGATSADPDVKSVEDDGYWTVTSTEVTPPTYTITLTTTNFSPSISSSSNVTVVKGTTPNFDTQGTSESSNTDQVTATFADGFSDFAVGNLTTTFTWDGGGADNNWSTALNWSSDTVPGNGDVISIPGNFTVDYDAGVTTSSYASITLSGSGNTLNFNAAIIDFASTSLTVGSGDKVVFAGATVNNYTASNTTYSSGSTVEFQTGTVQGDDYDALIVNNAGSVSSSAAITVAGAFTKSGGGTFTAGGTFSVAGTTTLSAGTIDPSGGMTLSGDIVGNGGQFSSSSGTVTLNGSSQQTISGSTGLTFNNLTLNNANGLAISTSPTVEGVFTFSNGLVTTGNNNFYIGISGSISGASSSLYFSGRLAKIYGDGASSFTYPVGKGGEYLPVTLSFGSLTSGYTRVVEMINSDANSLDPDIDATSLSAVSIVRYYEISRVGTGGGINGSVQVTLSYNANDGVDGSTTALDVAQLSTDTNGSAGTIGVWQSIGGDGTALTTGTIQSGTFTSGGDYYALGDDAANGKDNSLPVELSAFEALTDVDRVVLNWQTSSELENYGFNIYKKSVDQPEWSLVNDDIIEGQGTFSGESNYSFTDLDVISGRSYTYKLESVSYNGAVNVEKVVKVEVPVPDEYALFNNYPNPFNPVTHIKFQVKDQARVTVVIYDVSGRQVKTLLDKKEYAAGRYEISWDATDRFSQKVASGVYFYRFTANNFTKMGRMVLLK</sequence>
<dbReference type="Pfam" id="PF18962">
    <property type="entry name" value="Por_Secre_tail"/>
    <property type="match status" value="1"/>
</dbReference>
<proteinExistence type="predicted"/>
<comment type="caution">
    <text evidence="2">The sequence shown here is derived from an EMBL/GenBank/DDBJ whole genome shotgun (WGS) entry which is preliminary data.</text>
</comment>
<feature type="domain" description="Secretion system C-terminal sorting" evidence="1">
    <location>
        <begin position="1384"/>
        <end position="1461"/>
    </location>
</feature>
<dbReference type="NCBIfam" id="TIGR04183">
    <property type="entry name" value="Por_Secre_tail"/>
    <property type="match status" value="1"/>
</dbReference>